<name>A0A5B7JGK5_PORTR</name>
<reference evidence="2 3" key="1">
    <citation type="submission" date="2019-05" db="EMBL/GenBank/DDBJ databases">
        <title>Another draft genome of Portunus trituberculatus and its Hox gene families provides insights of decapod evolution.</title>
        <authorList>
            <person name="Jeong J.-H."/>
            <person name="Song I."/>
            <person name="Kim S."/>
            <person name="Choi T."/>
            <person name="Kim D."/>
            <person name="Ryu S."/>
            <person name="Kim W."/>
        </authorList>
    </citation>
    <scope>NUCLEOTIDE SEQUENCE [LARGE SCALE GENOMIC DNA]</scope>
    <source>
        <tissue evidence="2">Muscle</tissue>
    </source>
</reference>
<dbReference type="Proteomes" id="UP000324222">
    <property type="component" value="Unassembled WGS sequence"/>
</dbReference>
<dbReference type="EMBL" id="VSRR010090113">
    <property type="protein sequence ID" value="MPC92098.1"/>
    <property type="molecule type" value="Genomic_DNA"/>
</dbReference>
<gene>
    <name evidence="2" type="ORF">E2C01_087170</name>
</gene>
<protein>
    <recommendedName>
        <fullName evidence="4">Transmembrane protein</fullName>
    </recommendedName>
</protein>
<comment type="caution">
    <text evidence="2">The sequence shown here is derived from an EMBL/GenBank/DDBJ whole genome shotgun (WGS) entry which is preliminary data.</text>
</comment>
<evidence type="ECO:0008006" key="4">
    <source>
        <dbReference type="Google" id="ProtNLM"/>
    </source>
</evidence>
<evidence type="ECO:0000313" key="3">
    <source>
        <dbReference type="Proteomes" id="UP000324222"/>
    </source>
</evidence>
<accession>A0A5B7JGK5</accession>
<keyword evidence="3" id="KW-1185">Reference proteome</keyword>
<dbReference type="AlphaFoldDB" id="A0A5B7JGK5"/>
<organism evidence="2 3">
    <name type="scientific">Portunus trituberculatus</name>
    <name type="common">Swimming crab</name>
    <name type="synonym">Neptunus trituberculatus</name>
    <dbReference type="NCBI Taxonomy" id="210409"/>
    <lineage>
        <taxon>Eukaryota</taxon>
        <taxon>Metazoa</taxon>
        <taxon>Ecdysozoa</taxon>
        <taxon>Arthropoda</taxon>
        <taxon>Crustacea</taxon>
        <taxon>Multicrustacea</taxon>
        <taxon>Malacostraca</taxon>
        <taxon>Eumalacostraca</taxon>
        <taxon>Eucarida</taxon>
        <taxon>Decapoda</taxon>
        <taxon>Pleocyemata</taxon>
        <taxon>Brachyura</taxon>
        <taxon>Eubrachyura</taxon>
        <taxon>Portunoidea</taxon>
        <taxon>Portunidae</taxon>
        <taxon>Portuninae</taxon>
        <taxon>Portunus</taxon>
    </lineage>
</organism>
<sequence>MVGAGGVEVLEMVMTVAAVGVFFVWEWMVLVLALVWGRGVGAGWCAEVVGCGSYVAHITEVKAMHDLNKGCKISG</sequence>
<keyword evidence="1" id="KW-1133">Transmembrane helix</keyword>
<proteinExistence type="predicted"/>
<keyword evidence="1" id="KW-0812">Transmembrane</keyword>
<evidence type="ECO:0000256" key="1">
    <source>
        <dbReference type="SAM" id="Phobius"/>
    </source>
</evidence>
<feature type="transmembrane region" description="Helical" evidence="1">
    <location>
        <begin position="12"/>
        <end position="36"/>
    </location>
</feature>
<keyword evidence="1" id="KW-0472">Membrane</keyword>
<evidence type="ECO:0000313" key="2">
    <source>
        <dbReference type="EMBL" id="MPC92098.1"/>
    </source>
</evidence>